<evidence type="ECO:0000313" key="2">
    <source>
        <dbReference type="EMBL" id="OWA49977.1"/>
    </source>
</evidence>
<dbReference type="Proteomes" id="UP000192578">
    <property type="component" value="Unassembled WGS sequence"/>
</dbReference>
<proteinExistence type="predicted"/>
<dbReference type="OrthoDB" id="10685097at2759"/>
<dbReference type="EMBL" id="MTYJ01000179">
    <property type="protein sequence ID" value="OWA49977.1"/>
    <property type="molecule type" value="Genomic_DNA"/>
</dbReference>
<keyword evidence="1" id="KW-0732">Signal</keyword>
<accession>A0A9X6N929</accession>
<organism evidence="2 3">
    <name type="scientific">Hypsibius exemplaris</name>
    <name type="common">Freshwater tardigrade</name>
    <dbReference type="NCBI Taxonomy" id="2072580"/>
    <lineage>
        <taxon>Eukaryota</taxon>
        <taxon>Metazoa</taxon>
        <taxon>Ecdysozoa</taxon>
        <taxon>Tardigrada</taxon>
        <taxon>Eutardigrada</taxon>
        <taxon>Parachela</taxon>
        <taxon>Hypsibioidea</taxon>
        <taxon>Hypsibiidae</taxon>
        <taxon>Hypsibius</taxon>
    </lineage>
</organism>
<feature type="chain" id="PRO_5040947501" description="SEA domain-containing protein" evidence="1">
    <location>
        <begin position="25"/>
        <end position="284"/>
    </location>
</feature>
<protein>
    <recommendedName>
        <fullName evidence="4">SEA domain-containing protein</fullName>
    </recommendedName>
</protein>
<gene>
    <name evidence="2" type="ORF">BV898_14509</name>
</gene>
<keyword evidence="3" id="KW-1185">Reference proteome</keyword>
<sequence>MGIYGMILFASQLFLAIQLGAVQSAVFGTRSFRITDSIVLAYVTGSQRDTFLSQVEVFYRNSLHVYQATNVKITFISDSEVSAGSSQHIHLVRFQITGSAQTDIDFIRVKTEVRNTIRDAHLSGITLNDWTRYETASLVDSSDTLDFGGGSGGGGGSSIGFGSGASAGASDQLDVSDSAELTYTTTAERDDLLQQILGLWGNALGSAYIAGGLQIRYIRDMALSGGRRNVFYGISGQTRRRTVPVLQLQDVVHRGFFGLRPRVTATLQTGPSKPCFLLGCLIGK</sequence>
<evidence type="ECO:0008006" key="4">
    <source>
        <dbReference type="Google" id="ProtNLM"/>
    </source>
</evidence>
<reference evidence="3" key="1">
    <citation type="submission" date="2017-01" db="EMBL/GenBank/DDBJ databases">
        <title>Comparative genomics of anhydrobiosis in the tardigrade Hypsibius dujardini.</title>
        <authorList>
            <person name="Yoshida Y."/>
            <person name="Koutsovoulos G."/>
            <person name="Laetsch D."/>
            <person name="Stevens L."/>
            <person name="Kumar S."/>
            <person name="Horikawa D."/>
            <person name="Ishino K."/>
            <person name="Komine S."/>
            <person name="Tomita M."/>
            <person name="Blaxter M."/>
            <person name="Arakawa K."/>
        </authorList>
    </citation>
    <scope>NUCLEOTIDE SEQUENCE [LARGE SCALE GENOMIC DNA]</scope>
    <source>
        <strain evidence="3">Z151</strain>
    </source>
</reference>
<feature type="signal peptide" evidence="1">
    <location>
        <begin position="1"/>
        <end position="24"/>
    </location>
</feature>
<evidence type="ECO:0000256" key="1">
    <source>
        <dbReference type="SAM" id="SignalP"/>
    </source>
</evidence>
<name>A0A9X6N929_HYPEX</name>
<comment type="caution">
    <text evidence="2">The sequence shown here is derived from an EMBL/GenBank/DDBJ whole genome shotgun (WGS) entry which is preliminary data.</text>
</comment>
<evidence type="ECO:0000313" key="3">
    <source>
        <dbReference type="Proteomes" id="UP000192578"/>
    </source>
</evidence>
<dbReference type="AlphaFoldDB" id="A0A9X6N929"/>